<evidence type="ECO:0000313" key="2">
    <source>
        <dbReference type="EMBL" id="KJA21215.1"/>
    </source>
</evidence>
<keyword evidence="1" id="KW-0732">Signal</keyword>
<organism evidence="2 3">
    <name type="scientific">Hypholoma sublateritium (strain FD-334 SS-4)</name>
    <dbReference type="NCBI Taxonomy" id="945553"/>
    <lineage>
        <taxon>Eukaryota</taxon>
        <taxon>Fungi</taxon>
        <taxon>Dikarya</taxon>
        <taxon>Basidiomycota</taxon>
        <taxon>Agaricomycotina</taxon>
        <taxon>Agaricomycetes</taxon>
        <taxon>Agaricomycetidae</taxon>
        <taxon>Agaricales</taxon>
        <taxon>Agaricineae</taxon>
        <taxon>Strophariaceae</taxon>
        <taxon>Hypholoma</taxon>
    </lineage>
</organism>
<dbReference type="OrthoDB" id="3236720at2759"/>
<protein>
    <submittedName>
        <fullName evidence="2">Uncharacterized protein</fullName>
    </submittedName>
</protein>
<feature type="signal peptide" evidence="1">
    <location>
        <begin position="1"/>
        <end position="20"/>
    </location>
</feature>
<dbReference type="Proteomes" id="UP000054270">
    <property type="component" value="Unassembled WGS sequence"/>
</dbReference>
<gene>
    <name evidence="2" type="ORF">HYPSUDRAFT_55658</name>
</gene>
<dbReference type="AlphaFoldDB" id="A0A0D2PMZ9"/>
<dbReference type="OMA" id="CHSETIT"/>
<accession>A0A0D2PMZ9</accession>
<name>A0A0D2PMZ9_HYPSF</name>
<evidence type="ECO:0000313" key="3">
    <source>
        <dbReference type="Proteomes" id="UP000054270"/>
    </source>
</evidence>
<sequence length="204" mass="21568">MFAKLFKFLAAASIVASVVASPVPAVETTDLAVRGSFSFNNYHGDRSMSNFDSFYGSDNFSGEISKTVIIKQDEVVCHSETITIIQQRLLVLQEMAKRIITEQVCDVESQTIVFEQFYSSLGSFSGDLRRQSGRSVGYDSSIAGHFGSIVSSSGSLSSSNLGFSGSSLGSNYVVPSGSNWNDASSPASVGSAFSSAQSAISSSI</sequence>
<reference evidence="3" key="1">
    <citation type="submission" date="2014-04" db="EMBL/GenBank/DDBJ databases">
        <title>Evolutionary Origins and Diversification of the Mycorrhizal Mutualists.</title>
        <authorList>
            <consortium name="DOE Joint Genome Institute"/>
            <consortium name="Mycorrhizal Genomics Consortium"/>
            <person name="Kohler A."/>
            <person name="Kuo A."/>
            <person name="Nagy L.G."/>
            <person name="Floudas D."/>
            <person name="Copeland A."/>
            <person name="Barry K.W."/>
            <person name="Cichocki N."/>
            <person name="Veneault-Fourrey C."/>
            <person name="LaButti K."/>
            <person name="Lindquist E.A."/>
            <person name="Lipzen A."/>
            <person name="Lundell T."/>
            <person name="Morin E."/>
            <person name="Murat C."/>
            <person name="Riley R."/>
            <person name="Ohm R."/>
            <person name="Sun H."/>
            <person name="Tunlid A."/>
            <person name="Henrissat B."/>
            <person name="Grigoriev I.V."/>
            <person name="Hibbett D.S."/>
            <person name="Martin F."/>
        </authorList>
    </citation>
    <scope>NUCLEOTIDE SEQUENCE [LARGE SCALE GENOMIC DNA]</scope>
    <source>
        <strain evidence="3">FD-334 SS-4</strain>
    </source>
</reference>
<keyword evidence="3" id="KW-1185">Reference proteome</keyword>
<evidence type="ECO:0000256" key="1">
    <source>
        <dbReference type="SAM" id="SignalP"/>
    </source>
</evidence>
<proteinExistence type="predicted"/>
<dbReference type="EMBL" id="KN817560">
    <property type="protein sequence ID" value="KJA21215.1"/>
    <property type="molecule type" value="Genomic_DNA"/>
</dbReference>
<feature type="chain" id="PRO_5002249024" evidence="1">
    <location>
        <begin position="21"/>
        <end position="204"/>
    </location>
</feature>